<dbReference type="SUPFAM" id="SSF48452">
    <property type="entry name" value="TPR-like"/>
    <property type="match status" value="2"/>
</dbReference>
<feature type="region of interest" description="Disordered" evidence="1">
    <location>
        <begin position="311"/>
        <end position="339"/>
    </location>
</feature>
<name>A0A5C7FIX7_9BACI</name>
<evidence type="ECO:0000313" key="3">
    <source>
        <dbReference type="Proteomes" id="UP000321816"/>
    </source>
</evidence>
<proteinExistence type="predicted"/>
<keyword evidence="3" id="KW-1185">Reference proteome</keyword>
<dbReference type="Gene3D" id="1.25.40.10">
    <property type="entry name" value="Tetratricopeptide repeat domain"/>
    <property type="match status" value="2"/>
</dbReference>
<dbReference type="AlphaFoldDB" id="A0A5C7FIX7"/>
<dbReference type="RefSeq" id="WP_147804344.1">
    <property type="nucleotide sequence ID" value="NZ_CP144914.1"/>
</dbReference>
<dbReference type="Pfam" id="PF07721">
    <property type="entry name" value="TPR_4"/>
    <property type="match status" value="1"/>
</dbReference>
<evidence type="ECO:0000256" key="1">
    <source>
        <dbReference type="SAM" id="MobiDB-lite"/>
    </source>
</evidence>
<dbReference type="KEGG" id="ahal:FTX54_013970"/>
<gene>
    <name evidence="2" type="ORF">FTX54_013970</name>
</gene>
<dbReference type="SMART" id="SM00028">
    <property type="entry name" value="TPR"/>
    <property type="match status" value="3"/>
</dbReference>
<organism evidence="2 3">
    <name type="scientific">Alkalicoccus halolimnae</name>
    <dbReference type="NCBI Taxonomy" id="1667239"/>
    <lineage>
        <taxon>Bacteria</taxon>
        <taxon>Bacillati</taxon>
        <taxon>Bacillota</taxon>
        <taxon>Bacilli</taxon>
        <taxon>Bacillales</taxon>
        <taxon>Bacillaceae</taxon>
        <taxon>Alkalicoccus</taxon>
    </lineage>
</organism>
<accession>A0A5C7FIX7</accession>
<evidence type="ECO:0000313" key="2">
    <source>
        <dbReference type="EMBL" id="WWD79489.1"/>
    </source>
</evidence>
<dbReference type="InterPro" id="IPR011990">
    <property type="entry name" value="TPR-like_helical_dom_sf"/>
</dbReference>
<dbReference type="InterPro" id="IPR011717">
    <property type="entry name" value="TPR-4"/>
</dbReference>
<dbReference type="EMBL" id="CP144914">
    <property type="protein sequence ID" value="WWD79489.1"/>
    <property type="molecule type" value="Genomic_DNA"/>
</dbReference>
<dbReference type="Pfam" id="PF13432">
    <property type="entry name" value="TPR_16"/>
    <property type="match status" value="1"/>
</dbReference>
<protein>
    <submittedName>
        <fullName evidence="2">Tetratricopeptide repeat protein</fullName>
    </submittedName>
</protein>
<sequence>MNPINQHTAQVIPFMQDGSYFYKKGIEAYENKQVSRSLHFIRRAIQLEPREPIFLCQLAIVLAEEGNYEEANDWLLKIKNEVDPKMSECYFFLANNQAHTGDFKEAKENLEMYLELDKEGEFREDADALLYLLNVELGIEHNKADSSTPFYSTVLMKLHEGDYAAAEKEAGLIIAEKPEEWETYAMLAEALWKRNKQKKAEQILSDLLTKENPVFFARCQYTMLLHDMDSPEAAAWIESLKHLHPMDRWERYAAGRALYHAEEYEASFAMLKSTVPLDSPVYSHQLAVAAARSGRFQKALRLWGKNKGLPEHRSSRIQQMKDRAREKKMPGEHGSEWLY</sequence>
<dbReference type="InterPro" id="IPR019734">
    <property type="entry name" value="TPR_rpt"/>
</dbReference>
<dbReference type="OrthoDB" id="600613at2"/>
<reference evidence="2 3" key="1">
    <citation type="submission" date="2024-01" db="EMBL/GenBank/DDBJ databases">
        <title>Complete Genome Sequence of Alkalicoccus halolimnae BZ-SZ-XJ29T, a Moderately Halophilic Bacterium Isolated from a Salt Lake.</title>
        <authorList>
            <person name="Zhao B."/>
        </authorList>
    </citation>
    <scope>NUCLEOTIDE SEQUENCE [LARGE SCALE GENOMIC DNA]</scope>
    <source>
        <strain evidence="2 3">BZ-SZ-XJ29</strain>
    </source>
</reference>
<dbReference type="GO" id="GO:0042802">
    <property type="term" value="F:identical protein binding"/>
    <property type="evidence" value="ECO:0007669"/>
    <property type="project" value="InterPro"/>
</dbReference>
<dbReference type="Proteomes" id="UP000321816">
    <property type="component" value="Chromosome"/>
</dbReference>